<sequence>MRSESIHVVMQVLYACYVHVLFVHTFIHYIYTYIYTFFIYFFLHACMCFMLCIGGLCMHFISSLMLLCHVLISSEHKDGCSQEEVDGDSCGSSTAGSPVMDRNPSPPPEEDETEAGEEADAIGETVYSKHWLFSTLTRLIQMVTDQESGPSDSSVELTDDLEEDLCRVWDMAMDKDVAVFLQEFKAPDILLGVIAKSRSPRLTEICVGILGNMACFHDTCVSLSQNSDLCSVLLLLLGDNDPPTLLETCRLLLTCLSQPDVAPLWLERIRQQPAVCGSLCFIMSSSTNVDLLVKVGELVDKLFDEDEELMKSWVSTPASDSDPNKDTQQDMASSLLEAATQLRSESPEALEVYLHSLQLLTTVEEGMQALVSDGACGREVWTFVCKIVCEDLCQEEDPPLILQEQKALLAPALALLSALHSSLQTTISTELLGSLIRILQFNAEWRQSRTDGNSESEESQKEEDEQLKALVETTAEFLSAVLMQLNKDLLSAIVKEGCLTERSCVSAVATLVPQHITAVRSSLFCFVLFCLSRCSCRPSMITELLVFSHLLYRSSTWLACCPKWNRNWQRL</sequence>
<protein>
    <submittedName>
        <fullName evidence="6">Serum amyloid A-like 1</fullName>
    </submittedName>
</protein>
<reference evidence="6" key="2">
    <citation type="submission" date="2025-09" db="UniProtKB">
        <authorList>
            <consortium name="Ensembl"/>
        </authorList>
    </citation>
    <scope>IDENTIFICATION</scope>
</reference>
<dbReference type="Ensembl" id="ENSCCRT00000106256.2">
    <property type="protein sequence ID" value="ENSCCRP00000097930.2"/>
    <property type="gene ID" value="ENSCCRG00000052672.2"/>
</dbReference>
<dbReference type="GeneTree" id="ENSGT00390000004737"/>
<accession>A0A8C1FW46</accession>
<dbReference type="InterPro" id="IPR011989">
    <property type="entry name" value="ARM-like"/>
</dbReference>
<dbReference type="InterPro" id="IPR016024">
    <property type="entry name" value="ARM-type_fold"/>
</dbReference>
<dbReference type="Proteomes" id="UP001108240">
    <property type="component" value="Unplaced"/>
</dbReference>
<keyword evidence="7" id="KW-1185">Reference proteome</keyword>
<evidence type="ECO:0000256" key="4">
    <source>
        <dbReference type="SAM" id="MobiDB-lite"/>
    </source>
</evidence>
<feature type="compositionally biased region" description="Acidic residues" evidence="4">
    <location>
        <begin position="108"/>
        <end position="118"/>
    </location>
</feature>
<dbReference type="FunFam" id="1.25.10.10:FF:001132">
    <property type="entry name" value="Serum amyloid A-like 1"/>
    <property type="match status" value="1"/>
</dbReference>
<organism evidence="6 7">
    <name type="scientific">Cyprinus carpio carpio</name>
    <dbReference type="NCBI Taxonomy" id="630221"/>
    <lineage>
        <taxon>Eukaryota</taxon>
        <taxon>Metazoa</taxon>
        <taxon>Chordata</taxon>
        <taxon>Craniata</taxon>
        <taxon>Vertebrata</taxon>
        <taxon>Euteleostomi</taxon>
        <taxon>Actinopterygii</taxon>
        <taxon>Neopterygii</taxon>
        <taxon>Teleostei</taxon>
        <taxon>Ostariophysi</taxon>
        <taxon>Cypriniformes</taxon>
        <taxon>Cyprinidae</taxon>
        <taxon>Cyprininae</taxon>
        <taxon>Cyprinus</taxon>
    </lineage>
</organism>
<dbReference type="GO" id="GO:1901647">
    <property type="term" value="P:positive regulation of synoviocyte proliferation"/>
    <property type="evidence" value="ECO:0007669"/>
    <property type="project" value="TreeGrafter"/>
</dbReference>
<dbReference type="Gene3D" id="1.25.10.10">
    <property type="entry name" value="Leucine-rich Repeat Variant"/>
    <property type="match status" value="1"/>
</dbReference>
<dbReference type="GO" id="GO:0005654">
    <property type="term" value="C:nucleoplasm"/>
    <property type="evidence" value="ECO:0007669"/>
    <property type="project" value="TreeGrafter"/>
</dbReference>
<dbReference type="PROSITE" id="PS51257">
    <property type="entry name" value="PROKAR_LIPOPROTEIN"/>
    <property type="match status" value="1"/>
</dbReference>
<evidence type="ECO:0000256" key="1">
    <source>
        <dbReference type="ARBA" id="ARBA00004123"/>
    </source>
</evidence>
<keyword evidence="2" id="KW-0539">Nucleus</keyword>
<evidence type="ECO:0000313" key="6">
    <source>
        <dbReference type="Ensembl" id="ENSCCRP00000097930.2"/>
    </source>
</evidence>
<reference evidence="6" key="1">
    <citation type="submission" date="2025-08" db="UniProtKB">
        <authorList>
            <consortium name="Ensembl"/>
        </authorList>
    </citation>
    <scope>IDENTIFICATION</scope>
</reference>
<keyword evidence="5" id="KW-1133">Transmembrane helix</keyword>
<dbReference type="InterPro" id="IPR052464">
    <property type="entry name" value="Synovial_Prolif_Regulator"/>
</dbReference>
<name>A0A8C1FW46_CYPCA</name>
<feature type="region of interest" description="Disordered" evidence="4">
    <location>
        <begin position="83"/>
        <end position="118"/>
    </location>
</feature>
<keyword evidence="5" id="KW-0812">Transmembrane</keyword>
<evidence type="ECO:0000256" key="5">
    <source>
        <dbReference type="SAM" id="Phobius"/>
    </source>
</evidence>
<dbReference type="PANTHER" id="PTHR23424">
    <property type="entry name" value="SERUM AMYLOID A"/>
    <property type="match status" value="1"/>
</dbReference>
<feature type="transmembrane region" description="Helical" evidence="5">
    <location>
        <begin position="12"/>
        <end position="31"/>
    </location>
</feature>
<comment type="similarity">
    <text evidence="3">Belongs to the SAAL1 family.</text>
</comment>
<dbReference type="AlphaFoldDB" id="A0A8C1FW46"/>
<feature type="transmembrane region" description="Helical" evidence="5">
    <location>
        <begin position="37"/>
        <end position="67"/>
    </location>
</feature>
<evidence type="ECO:0000256" key="2">
    <source>
        <dbReference type="ARBA" id="ARBA00023242"/>
    </source>
</evidence>
<keyword evidence="5" id="KW-0472">Membrane</keyword>
<proteinExistence type="inferred from homology"/>
<dbReference type="PANTHER" id="PTHR23424:SF23">
    <property type="entry name" value="PROTEIN SAAL1"/>
    <property type="match status" value="1"/>
</dbReference>
<evidence type="ECO:0000313" key="7">
    <source>
        <dbReference type="Proteomes" id="UP001108240"/>
    </source>
</evidence>
<evidence type="ECO:0000256" key="3">
    <source>
        <dbReference type="ARBA" id="ARBA00038401"/>
    </source>
</evidence>
<dbReference type="SUPFAM" id="SSF48371">
    <property type="entry name" value="ARM repeat"/>
    <property type="match status" value="1"/>
</dbReference>
<comment type="subcellular location">
    <subcellularLocation>
        <location evidence="1">Nucleus</location>
    </subcellularLocation>
</comment>